<dbReference type="InterPro" id="IPR036812">
    <property type="entry name" value="NAD(P)_OxRdtase_dom_sf"/>
</dbReference>
<evidence type="ECO:0000256" key="3">
    <source>
        <dbReference type="PIRSR" id="PIRSR000097-1"/>
    </source>
</evidence>
<reference evidence="7 8" key="1">
    <citation type="journal article" date="2018" name="BMC Genomics">
        <title>Genomic evidence for intraspecific hybridization in a clonal and extremely halotolerant yeast.</title>
        <authorList>
            <person name="Gostincar C."/>
            <person name="Stajich J.E."/>
            <person name="Zupancic J."/>
            <person name="Zalar P."/>
            <person name="Gunde-Cimerman N."/>
        </authorList>
    </citation>
    <scope>NUCLEOTIDE SEQUENCE [LARGE SCALE GENOMIC DNA]</scope>
    <source>
        <strain evidence="7 8">EXF-151</strain>
    </source>
</reference>
<dbReference type="VEuPathDB" id="FungiDB:BTJ68_03904"/>
<evidence type="ECO:0000256" key="4">
    <source>
        <dbReference type="PIRSR" id="PIRSR000097-2"/>
    </source>
</evidence>
<evidence type="ECO:0000313" key="7">
    <source>
        <dbReference type="EMBL" id="RMY62834.1"/>
    </source>
</evidence>
<feature type="active site" description="Proton donor" evidence="3">
    <location>
        <position position="83"/>
    </location>
</feature>
<feature type="domain" description="NADP-dependent oxidoreductase" evidence="6">
    <location>
        <begin position="56"/>
        <end position="316"/>
    </location>
</feature>
<dbReference type="Gene3D" id="3.20.20.100">
    <property type="entry name" value="NADP-dependent oxidoreductase domain"/>
    <property type="match status" value="1"/>
</dbReference>
<evidence type="ECO:0000256" key="5">
    <source>
        <dbReference type="PIRSR" id="PIRSR000097-3"/>
    </source>
</evidence>
<evidence type="ECO:0000313" key="8">
    <source>
        <dbReference type="Proteomes" id="UP000270230"/>
    </source>
</evidence>
<dbReference type="SUPFAM" id="SSF51430">
    <property type="entry name" value="NAD(P)-linked oxidoreductase"/>
    <property type="match status" value="1"/>
</dbReference>
<dbReference type="GO" id="GO:0016491">
    <property type="term" value="F:oxidoreductase activity"/>
    <property type="evidence" value="ECO:0007669"/>
    <property type="project" value="UniProtKB-KW"/>
</dbReference>
<name>A0A3M7DF55_HORWE</name>
<dbReference type="OrthoDB" id="416253at2759"/>
<dbReference type="PRINTS" id="PR00069">
    <property type="entry name" value="ALDKETRDTASE"/>
</dbReference>
<organism evidence="7 8">
    <name type="scientific">Hortaea werneckii</name>
    <name type="common">Black yeast</name>
    <name type="synonym">Cladosporium werneckii</name>
    <dbReference type="NCBI Taxonomy" id="91943"/>
    <lineage>
        <taxon>Eukaryota</taxon>
        <taxon>Fungi</taxon>
        <taxon>Dikarya</taxon>
        <taxon>Ascomycota</taxon>
        <taxon>Pezizomycotina</taxon>
        <taxon>Dothideomycetes</taxon>
        <taxon>Dothideomycetidae</taxon>
        <taxon>Mycosphaerellales</taxon>
        <taxon>Teratosphaeriaceae</taxon>
        <taxon>Hortaea</taxon>
    </lineage>
</organism>
<sequence length="335" mass="36991">MVLLSRAHLIGNHLTSRAATRAFASTSKMANKLDINSTVSMKSGCRIPMLGYGVYQTPAADAEEVTAHAISVGYRHVDSATAYRNEQPSCAGMLKPGIARDQLFFTSKVPPKCINYQDAKACVDESLNKTGLSYIDLYLLHAPYGGKAGRLGAWQALVESVGEGKVRSIGVSNYGVHHLQELEDWQKVGFSIVPSALISHMLTFPQQQASPEKAGIVSVNQVELHPFLARPDIVSWCRRRDIVLEAYSPLSRGTRFDDPRIQSLAKKHSKTPAQILLRWNLQMGFVILPKSVTKSRIEENKDVYDFELDADDMKVLETGEYTPSTWDPTVAPLSS</sequence>
<proteinExistence type="inferred from homology"/>
<dbReference type="FunFam" id="3.20.20.100:FF:000015">
    <property type="entry name" value="Oxidoreductase, aldo/keto reductase family"/>
    <property type="match status" value="1"/>
</dbReference>
<dbReference type="InterPro" id="IPR023210">
    <property type="entry name" value="NADP_OxRdtase_dom"/>
</dbReference>
<dbReference type="PIRSF" id="PIRSF000097">
    <property type="entry name" value="AKR"/>
    <property type="match status" value="1"/>
</dbReference>
<comment type="caution">
    <text evidence="7">The sequence shown here is derived from an EMBL/GenBank/DDBJ whole genome shotgun (WGS) entry which is preliminary data.</text>
</comment>
<protein>
    <recommendedName>
        <fullName evidence="6">NADP-dependent oxidoreductase domain-containing protein</fullName>
    </recommendedName>
</protein>
<dbReference type="PANTHER" id="PTHR43827">
    <property type="entry name" value="2,5-DIKETO-D-GLUCONIC ACID REDUCTASE"/>
    <property type="match status" value="1"/>
</dbReference>
<dbReference type="InterPro" id="IPR018170">
    <property type="entry name" value="Aldo/ket_reductase_CS"/>
</dbReference>
<dbReference type="InterPro" id="IPR020471">
    <property type="entry name" value="AKR"/>
</dbReference>
<dbReference type="Proteomes" id="UP000270230">
    <property type="component" value="Unassembled WGS sequence"/>
</dbReference>
<gene>
    <name evidence="7" type="ORF">D0865_00227</name>
</gene>
<dbReference type="PANTHER" id="PTHR43827:SF13">
    <property type="entry name" value="ALDO_KETO REDUCTASE FAMILY PROTEIN"/>
    <property type="match status" value="1"/>
</dbReference>
<keyword evidence="2" id="KW-0560">Oxidoreductase</keyword>
<dbReference type="EMBL" id="QWIN01000005">
    <property type="protein sequence ID" value="RMY62834.1"/>
    <property type="molecule type" value="Genomic_DNA"/>
</dbReference>
<dbReference type="CDD" id="cd19071">
    <property type="entry name" value="AKR_AKR1-5-like"/>
    <property type="match status" value="1"/>
</dbReference>
<evidence type="ECO:0000256" key="2">
    <source>
        <dbReference type="ARBA" id="ARBA00023002"/>
    </source>
</evidence>
<feature type="binding site" evidence="4">
    <location>
        <position position="141"/>
    </location>
    <ligand>
        <name>substrate</name>
    </ligand>
</feature>
<comment type="similarity">
    <text evidence="1">Belongs to the aldo/keto reductase family.</text>
</comment>
<evidence type="ECO:0000256" key="1">
    <source>
        <dbReference type="ARBA" id="ARBA00007905"/>
    </source>
</evidence>
<accession>A0A3M7DF55</accession>
<dbReference type="PROSITE" id="PS00063">
    <property type="entry name" value="ALDOKETO_REDUCTASE_3"/>
    <property type="match status" value="1"/>
</dbReference>
<evidence type="ECO:0000259" key="6">
    <source>
        <dbReference type="Pfam" id="PF00248"/>
    </source>
</evidence>
<dbReference type="Pfam" id="PF00248">
    <property type="entry name" value="Aldo_ket_red"/>
    <property type="match status" value="1"/>
</dbReference>
<feature type="site" description="Lowers pKa of active site Tyr" evidence="5">
    <location>
        <position position="108"/>
    </location>
</feature>
<dbReference type="AlphaFoldDB" id="A0A3M7DF55"/>
<dbReference type="PROSITE" id="PS00062">
    <property type="entry name" value="ALDOKETO_REDUCTASE_2"/>
    <property type="match status" value="1"/>
</dbReference>